<proteinExistence type="predicted"/>
<organism evidence="1 2">
    <name type="scientific">Gimesia aquarii</name>
    <dbReference type="NCBI Taxonomy" id="2527964"/>
    <lineage>
        <taxon>Bacteria</taxon>
        <taxon>Pseudomonadati</taxon>
        <taxon>Planctomycetota</taxon>
        <taxon>Planctomycetia</taxon>
        <taxon>Planctomycetales</taxon>
        <taxon>Planctomycetaceae</taxon>
        <taxon>Gimesia</taxon>
    </lineage>
</organism>
<dbReference type="EMBL" id="CP037920">
    <property type="protein sequence ID" value="QDT99810.1"/>
    <property type="molecule type" value="Genomic_DNA"/>
</dbReference>
<name>A0A517W3K0_9PLAN</name>
<accession>A0A517W3K0</accession>
<dbReference type="AlphaFoldDB" id="A0A517W3K0"/>
<sequence>MLDSGGQTHGFAPTCFNNKKLCFQLLKKFRAFRVFRGSTDFCLDESPVMLFLHFLIFS</sequence>
<dbReference type="KEGG" id="gaw:V144x_53230"/>
<protein>
    <submittedName>
        <fullName evidence="1">Uncharacterized protein</fullName>
    </submittedName>
</protein>
<evidence type="ECO:0000313" key="2">
    <source>
        <dbReference type="Proteomes" id="UP000318704"/>
    </source>
</evidence>
<dbReference type="Proteomes" id="UP000318704">
    <property type="component" value="Chromosome"/>
</dbReference>
<evidence type="ECO:0000313" key="1">
    <source>
        <dbReference type="EMBL" id="QDT99810.1"/>
    </source>
</evidence>
<reference evidence="1 2" key="1">
    <citation type="submission" date="2019-03" db="EMBL/GenBank/DDBJ databases">
        <title>Deep-cultivation of Planctomycetes and their phenomic and genomic characterization uncovers novel biology.</title>
        <authorList>
            <person name="Wiegand S."/>
            <person name="Jogler M."/>
            <person name="Boedeker C."/>
            <person name="Pinto D."/>
            <person name="Vollmers J."/>
            <person name="Rivas-Marin E."/>
            <person name="Kohn T."/>
            <person name="Peeters S.H."/>
            <person name="Heuer A."/>
            <person name="Rast P."/>
            <person name="Oberbeckmann S."/>
            <person name="Bunk B."/>
            <person name="Jeske O."/>
            <person name="Meyerdierks A."/>
            <person name="Storesund J.E."/>
            <person name="Kallscheuer N."/>
            <person name="Luecker S."/>
            <person name="Lage O.M."/>
            <person name="Pohl T."/>
            <person name="Merkel B.J."/>
            <person name="Hornburger P."/>
            <person name="Mueller R.-W."/>
            <person name="Bruemmer F."/>
            <person name="Labrenz M."/>
            <person name="Spormann A.M."/>
            <person name="Op den Camp H."/>
            <person name="Overmann J."/>
            <person name="Amann R."/>
            <person name="Jetten M.S.M."/>
            <person name="Mascher T."/>
            <person name="Medema M.H."/>
            <person name="Devos D.P."/>
            <person name="Kaster A.-K."/>
            <person name="Ovreas L."/>
            <person name="Rohde M."/>
            <person name="Galperin M.Y."/>
            <person name="Jogler C."/>
        </authorList>
    </citation>
    <scope>NUCLEOTIDE SEQUENCE [LARGE SCALE GENOMIC DNA]</scope>
    <source>
        <strain evidence="1 2">V144</strain>
    </source>
</reference>
<gene>
    <name evidence="1" type="ORF">V144x_53230</name>
</gene>